<gene>
    <name evidence="1" type="ORF">MSPICULIGERA_LOCUS13193</name>
</gene>
<feature type="non-terminal residue" evidence="1">
    <location>
        <position position="1"/>
    </location>
</feature>
<dbReference type="Proteomes" id="UP001177023">
    <property type="component" value="Unassembled WGS sequence"/>
</dbReference>
<evidence type="ECO:0000313" key="1">
    <source>
        <dbReference type="EMBL" id="CAJ0574869.1"/>
    </source>
</evidence>
<accession>A0AA36CU37</accession>
<reference evidence="1" key="1">
    <citation type="submission" date="2023-06" db="EMBL/GenBank/DDBJ databases">
        <authorList>
            <person name="Delattre M."/>
        </authorList>
    </citation>
    <scope>NUCLEOTIDE SEQUENCE</scope>
    <source>
        <strain evidence="1">AF72</strain>
    </source>
</reference>
<keyword evidence="2" id="KW-1185">Reference proteome</keyword>
<name>A0AA36CU37_9BILA</name>
<protein>
    <submittedName>
        <fullName evidence="1">Uncharacterized protein</fullName>
    </submittedName>
</protein>
<dbReference type="EMBL" id="CATQJA010002634">
    <property type="protein sequence ID" value="CAJ0574869.1"/>
    <property type="molecule type" value="Genomic_DNA"/>
</dbReference>
<evidence type="ECO:0000313" key="2">
    <source>
        <dbReference type="Proteomes" id="UP001177023"/>
    </source>
</evidence>
<dbReference type="AlphaFoldDB" id="A0AA36CU37"/>
<proteinExistence type="predicted"/>
<organism evidence="1 2">
    <name type="scientific">Mesorhabditis spiculigera</name>
    <dbReference type="NCBI Taxonomy" id="96644"/>
    <lineage>
        <taxon>Eukaryota</taxon>
        <taxon>Metazoa</taxon>
        <taxon>Ecdysozoa</taxon>
        <taxon>Nematoda</taxon>
        <taxon>Chromadorea</taxon>
        <taxon>Rhabditida</taxon>
        <taxon>Rhabditina</taxon>
        <taxon>Rhabditomorpha</taxon>
        <taxon>Rhabditoidea</taxon>
        <taxon>Rhabditidae</taxon>
        <taxon>Mesorhabditinae</taxon>
        <taxon>Mesorhabditis</taxon>
    </lineage>
</organism>
<comment type="caution">
    <text evidence="1">The sequence shown here is derived from an EMBL/GenBank/DDBJ whole genome shotgun (WGS) entry which is preliminary data.</text>
</comment>
<sequence length="264" mass="29919">MVVQRYDGAPGQVEGLYTQDVIRSFVNELTVPDVNGFESVRLTLKPNDPEMDRLLEIYAHHFPKMWNESWTPSETDARRPTDVVNFGEDIAREADRVVEYWDEHRRDHRDILTVAGQKRFAEASKAFGCGFLIYMDKFVNPKVIQDCLSKAFIALAEECNEGRLGGDGIMELSMTQYPEVPTSNRVKINTNQPASPELYDGIKKILTDAGLNMRIKVKTSIATYITKWARETGRPHFPFDSPATTYSSSVDDLNNLLAKTSFLS</sequence>